<evidence type="ECO:0000256" key="3">
    <source>
        <dbReference type="ARBA" id="ARBA00022989"/>
    </source>
</evidence>
<dbReference type="Gene3D" id="1.20.1250.20">
    <property type="entry name" value="MFS general substrate transporter like domains"/>
    <property type="match status" value="1"/>
</dbReference>
<dbReference type="PANTHER" id="PTHR23502">
    <property type="entry name" value="MAJOR FACILITATOR SUPERFAMILY"/>
    <property type="match status" value="1"/>
</dbReference>
<feature type="transmembrane region" description="Helical" evidence="5">
    <location>
        <begin position="471"/>
        <end position="491"/>
    </location>
</feature>
<dbReference type="EMBL" id="JAQIZZ010000003">
    <property type="protein sequence ID" value="KAJ5546628.1"/>
    <property type="molecule type" value="Genomic_DNA"/>
</dbReference>
<dbReference type="GO" id="GO:0022857">
    <property type="term" value="F:transmembrane transporter activity"/>
    <property type="evidence" value="ECO:0007669"/>
    <property type="project" value="InterPro"/>
</dbReference>
<sequence length="501" mass="55396">MAATLDVEKAPVLGMTTEPTEEEIEQLKQQDRLNALMKEHGSTWDGPSDPQDPYNWSSTRKIYVAIIVSMGQLVTIMTTSIVAPSLSTIAQDLHMGSSEMQVTFSIFVLGLAFAPFLIAALSEMYGRKSIWIICNSWYILWNSLCPVGHSSGMMIVGRFMAGSGASVGTTLTSSVLTDMYRAEHRGKSLAIATFIPYLGPAIGPILGGVISQNLRWEWSFWILSLFEAAITLVGLLLFVETYTPTLLRRKAAAQQHDPSLPSSKVVKVKVFYRDLSKRLKPSILRPILLLVKRPVIQVVSLIVSLNFGVYCLMLSTYASLWTDRYNESETISSLNYIAIAIGTTIATQAGGYAMDRIYRKLRKRNKGQASPEYRAPFLVPGVMLVPIGLFWYGWSANTTMSWVMVDAGAAIYTCGSFIVTQGMLAYLLDEIEHAASANAASRMLSNICGFAFPIFAPQMYDRLGYGWGNSLLGFVFIALGVPTPLLLWIWGPKLRAWGKKR</sequence>
<dbReference type="AlphaFoldDB" id="A0AAD6GIQ2"/>
<feature type="transmembrane region" description="Helical" evidence="5">
    <location>
        <begin position="409"/>
        <end position="428"/>
    </location>
</feature>
<dbReference type="GO" id="GO:0016020">
    <property type="term" value="C:membrane"/>
    <property type="evidence" value="ECO:0007669"/>
    <property type="project" value="UniProtKB-SubCell"/>
</dbReference>
<feature type="transmembrane region" description="Helical" evidence="5">
    <location>
        <begin position="375"/>
        <end position="394"/>
    </location>
</feature>
<reference evidence="7 8" key="1">
    <citation type="journal article" date="2023" name="IMA Fungus">
        <title>Comparative genomic study of the Penicillium genus elucidates a diverse pangenome and 15 lateral gene transfer events.</title>
        <authorList>
            <person name="Petersen C."/>
            <person name="Sorensen T."/>
            <person name="Nielsen M.R."/>
            <person name="Sondergaard T.E."/>
            <person name="Sorensen J.L."/>
            <person name="Fitzpatrick D.A."/>
            <person name="Frisvad J.C."/>
            <person name="Nielsen K.L."/>
        </authorList>
    </citation>
    <scope>NUCLEOTIDE SEQUENCE [LARGE SCALE GENOMIC DNA]</scope>
    <source>
        <strain evidence="7 8">IBT 35679</strain>
    </source>
</reference>
<feature type="transmembrane region" description="Helical" evidence="5">
    <location>
        <begin position="102"/>
        <end position="122"/>
    </location>
</feature>
<feature type="transmembrane region" description="Helical" evidence="5">
    <location>
        <begin position="218"/>
        <end position="239"/>
    </location>
</feature>
<evidence type="ECO:0000256" key="2">
    <source>
        <dbReference type="ARBA" id="ARBA00022692"/>
    </source>
</evidence>
<evidence type="ECO:0000256" key="4">
    <source>
        <dbReference type="ARBA" id="ARBA00023136"/>
    </source>
</evidence>
<dbReference type="Proteomes" id="UP001220324">
    <property type="component" value="Unassembled WGS sequence"/>
</dbReference>
<feature type="transmembrane region" description="Helical" evidence="5">
    <location>
        <begin position="333"/>
        <end position="354"/>
    </location>
</feature>
<dbReference type="InterPro" id="IPR020846">
    <property type="entry name" value="MFS_dom"/>
</dbReference>
<dbReference type="CDD" id="cd17323">
    <property type="entry name" value="MFS_Tpo1_MDR_like"/>
    <property type="match status" value="1"/>
</dbReference>
<organism evidence="7 8">
    <name type="scientific">Penicillium frequentans</name>
    <dbReference type="NCBI Taxonomy" id="3151616"/>
    <lineage>
        <taxon>Eukaryota</taxon>
        <taxon>Fungi</taxon>
        <taxon>Dikarya</taxon>
        <taxon>Ascomycota</taxon>
        <taxon>Pezizomycotina</taxon>
        <taxon>Eurotiomycetes</taxon>
        <taxon>Eurotiomycetidae</taxon>
        <taxon>Eurotiales</taxon>
        <taxon>Aspergillaceae</taxon>
        <taxon>Penicillium</taxon>
    </lineage>
</organism>
<dbReference type="SUPFAM" id="SSF103473">
    <property type="entry name" value="MFS general substrate transporter"/>
    <property type="match status" value="1"/>
</dbReference>
<dbReference type="PANTHER" id="PTHR23502:SF60">
    <property type="entry name" value="MAJOR FACILITATOR SUPERFAMILY (MFS) PROFILE DOMAIN-CONTAINING PROTEIN-RELATED"/>
    <property type="match status" value="1"/>
</dbReference>
<dbReference type="InterPro" id="IPR011701">
    <property type="entry name" value="MFS"/>
</dbReference>
<protein>
    <recommendedName>
        <fullName evidence="6">Major facilitator superfamily (MFS) profile domain-containing protein</fullName>
    </recommendedName>
</protein>
<dbReference type="Pfam" id="PF07690">
    <property type="entry name" value="MFS_1"/>
    <property type="match status" value="1"/>
</dbReference>
<evidence type="ECO:0000259" key="6">
    <source>
        <dbReference type="PROSITE" id="PS50850"/>
    </source>
</evidence>
<evidence type="ECO:0000313" key="8">
    <source>
        <dbReference type="Proteomes" id="UP001220324"/>
    </source>
</evidence>
<evidence type="ECO:0000256" key="1">
    <source>
        <dbReference type="ARBA" id="ARBA00004141"/>
    </source>
</evidence>
<feature type="transmembrane region" description="Helical" evidence="5">
    <location>
        <begin position="295"/>
        <end position="321"/>
    </location>
</feature>
<dbReference type="PROSITE" id="PS50850">
    <property type="entry name" value="MFS"/>
    <property type="match status" value="1"/>
</dbReference>
<proteinExistence type="predicted"/>
<feature type="transmembrane region" description="Helical" evidence="5">
    <location>
        <begin position="440"/>
        <end position="459"/>
    </location>
</feature>
<keyword evidence="8" id="KW-1185">Reference proteome</keyword>
<dbReference type="InterPro" id="IPR036259">
    <property type="entry name" value="MFS_trans_sf"/>
</dbReference>
<feature type="transmembrane region" description="Helical" evidence="5">
    <location>
        <begin position="188"/>
        <end position="206"/>
    </location>
</feature>
<comment type="subcellular location">
    <subcellularLocation>
        <location evidence="1">Membrane</location>
        <topology evidence="1">Multi-pass membrane protein</topology>
    </subcellularLocation>
</comment>
<feature type="domain" description="Major facilitator superfamily (MFS) profile" evidence="6">
    <location>
        <begin position="64"/>
        <end position="495"/>
    </location>
</feature>
<evidence type="ECO:0000256" key="5">
    <source>
        <dbReference type="SAM" id="Phobius"/>
    </source>
</evidence>
<keyword evidence="2 5" id="KW-0812">Transmembrane</keyword>
<feature type="transmembrane region" description="Helical" evidence="5">
    <location>
        <begin position="62"/>
        <end position="82"/>
    </location>
</feature>
<accession>A0AAD6GIQ2</accession>
<keyword evidence="4 5" id="KW-0472">Membrane</keyword>
<evidence type="ECO:0000313" key="7">
    <source>
        <dbReference type="EMBL" id="KAJ5546628.1"/>
    </source>
</evidence>
<comment type="caution">
    <text evidence="7">The sequence shown here is derived from an EMBL/GenBank/DDBJ whole genome shotgun (WGS) entry which is preliminary data.</text>
</comment>
<keyword evidence="3 5" id="KW-1133">Transmembrane helix</keyword>
<name>A0AAD6GIQ2_9EURO</name>
<gene>
    <name evidence="7" type="ORF">N7494_004213</name>
</gene>